<dbReference type="NCBIfam" id="TIGR03359">
    <property type="entry name" value="VI_chp_6"/>
    <property type="match status" value="1"/>
</dbReference>
<organism evidence="1 2">
    <name type="scientific">Candidatus Manganitrophus noduliformans</name>
    <dbReference type="NCBI Taxonomy" id="2606439"/>
    <lineage>
        <taxon>Bacteria</taxon>
        <taxon>Pseudomonadati</taxon>
        <taxon>Nitrospirota</taxon>
        <taxon>Nitrospiria</taxon>
        <taxon>Candidatus Troglogloeales</taxon>
        <taxon>Candidatus Manganitrophaceae</taxon>
        <taxon>Candidatus Manganitrophus</taxon>
    </lineage>
</organism>
<evidence type="ECO:0000313" key="2">
    <source>
        <dbReference type="Proteomes" id="UP000534783"/>
    </source>
</evidence>
<gene>
    <name evidence="1" type="primary">tssF</name>
    <name evidence="1" type="ORF">MNODULE_16730</name>
</gene>
<dbReference type="Pfam" id="PF05947">
    <property type="entry name" value="T6SS_TssF"/>
    <property type="match status" value="1"/>
</dbReference>
<sequence length="586" mass="66406">MAFNKYYQDELTFLREMGREFARAYPAAAPFLADRGSDPDVERLLEGFAFLTGRIRQKLDDEFPELIHALMSLMWPHYLRPIPSMSIVEFTPITGAVRERQPVPRGTEVASLPVEGIPCRFRTAFDLDLYPFSMEEALVQTLPDGRSALRLRFKLSPGTTLSQVRLETLRLFLHGDPAYTLYLWLCRYVSEIRVRAIVQGKPSQESTLPPGRIEAGGFSEEEALLPYPKGAFDGYRYLQEYFTFPEKFLFTTLTGLFPVTKTMKGEAFEIDFVFSKPPAASLHITRENVRLFCTPVVNLFQMESDPIRVNHQRVEYPIRPAGASPIQYETYSVDRSVGWVRGTAEEQEYPPFVSFQHHLGPAGRRLTYYQTRLRGAVVGDGTDTSVSFVNGEQTTVVPPTETVVFHLTCTNRALPGKLRVGDIQVPTDRSPEFARFRNITKVTPAIRPPVGGDLYWRLISHLSLNYTSLSSVEALRGILELYNFPSLYDRQAGRANERRLEGIIGIENRGEDLLFRGAPVRGIATALAMKEDHFDGEGDLFLFATVLNEFLSLYVSLNSFSRLTVRGVQQGEVYSWPPRIGRQRAL</sequence>
<proteinExistence type="predicted"/>
<dbReference type="EMBL" id="VTOW01000003">
    <property type="protein sequence ID" value="NKE72398.1"/>
    <property type="molecule type" value="Genomic_DNA"/>
</dbReference>
<dbReference type="InterPro" id="IPR010272">
    <property type="entry name" value="T6SS_TssF"/>
</dbReference>
<dbReference type="PIRSF" id="PIRSF028304">
    <property type="entry name" value="UCP028304"/>
    <property type="match status" value="1"/>
</dbReference>
<accession>A0A7X6IC78</accession>
<keyword evidence="2" id="KW-1185">Reference proteome</keyword>
<protein>
    <submittedName>
        <fullName evidence="1">Type VI secretion system baseplate subunit TssF</fullName>
    </submittedName>
</protein>
<dbReference type="PANTHER" id="PTHR35370">
    <property type="entry name" value="CYTOPLASMIC PROTEIN-RELATED-RELATED"/>
    <property type="match status" value="1"/>
</dbReference>
<dbReference type="PANTHER" id="PTHR35370:SF4">
    <property type="entry name" value="TYPE VI SECRETION SYSTEM BASEPLATE SUBUNIT TSSF"/>
    <property type="match status" value="1"/>
</dbReference>
<dbReference type="RefSeq" id="WP_168061988.1">
    <property type="nucleotide sequence ID" value="NZ_VTOW01000003.1"/>
</dbReference>
<dbReference type="AlphaFoldDB" id="A0A7X6IC78"/>
<comment type="caution">
    <text evidence="1">The sequence shown here is derived from an EMBL/GenBank/DDBJ whole genome shotgun (WGS) entry which is preliminary data.</text>
</comment>
<name>A0A7X6IC78_9BACT</name>
<reference evidence="1 2" key="1">
    <citation type="journal article" date="2020" name="Nature">
        <title>Bacterial chemolithoautotrophy via manganese oxidation.</title>
        <authorList>
            <person name="Yu H."/>
            <person name="Leadbetter J.R."/>
        </authorList>
    </citation>
    <scope>NUCLEOTIDE SEQUENCE [LARGE SCALE GENOMIC DNA]</scope>
    <source>
        <strain evidence="1 2">Mn-1</strain>
    </source>
</reference>
<evidence type="ECO:0000313" key="1">
    <source>
        <dbReference type="EMBL" id="NKE72398.1"/>
    </source>
</evidence>
<dbReference type="Proteomes" id="UP000534783">
    <property type="component" value="Unassembled WGS sequence"/>
</dbReference>